<dbReference type="RefSeq" id="WP_231013070.1">
    <property type="nucleotide sequence ID" value="NZ_BAAAEW010000037.1"/>
</dbReference>
<accession>A0ABP3VRS1</accession>
<evidence type="ECO:0000259" key="1">
    <source>
        <dbReference type="SMART" id="SM00421"/>
    </source>
</evidence>
<name>A0ABP3VRS1_9BURK</name>
<dbReference type="InterPro" id="IPR051797">
    <property type="entry name" value="TrmB-like"/>
</dbReference>
<dbReference type="Pfam" id="PF00196">
    <property type="entry name" value="GerE"/>
    <property type="match status" value="1"/>
</dbReference>
<dbReference type="SMART" id="SM00421">
    <property type="entry name" value="HTH_LUXR"/>
    <property type="match status" value="1"/>
</dbReference>
<dbReference type="InterPro" id="IPR000792">
    <property type="entry name" value="Tscrpt_reg_LuxR_C"/>
</dbReference>
<dbReference type="EMBL" id="BAAAEW010000037">
    <property type="protein sequence ID" value="GAA0763577.1"/>
    <property type="molecule type" value="Genomic_DNA"/>
</dbReference>
<dbReference type="SUPFAM" id="SSF46894">
    <property type="entry name" value="C-terminal effector domain of the bipartite response regulators"/>
    <property type="match status" value="1"/>
</dbReference>
<proteinExistence type="predicted"/>
<feature type="domain" description="HTH luxR-type" evidence="1">
    <location>
        <begin position="278"/>
        <end position="326"/>
    </location>
</feature>
<gene>
    <name evidence="2" type="ORF">GCM10009107_49070</name>
</gene>
<keyword evidence="3" id="KW-1185">Reference proteome</keyword>
<evidence type="ECO:0000313" key="3">
    <source>
        <dbReference type="Proteomes" id="UP001500279"/>
    </source>
</evidence>
<protein>
    <submittedName>
        <fullName evidence="2">LuxR family transcriptional regulator</fullName>
    </submittedName>
</protein>
<evidence type="ECO:0000313" key="2">
    <source>
        <dbReference type="EMBL" id="GAA0763577.1"/>
    </source>
</evidence>
<dbReference type="Proteomes" id="UP001500279">
    <property type="component" value="Unassembled WGS sequence"/>
</dbReference>
<sequence length="344" mass="37402">MNSPLREDLSPSLAMLGIGTLEEAAYRELLRRPGSTVEALAESLGSDAGSVTAATQELARKGFVTHAPERVPRLFASPPDIAIESLLLQRQQELQLARLAIPALQRVGGAAPAGAPIVEVIDADPAAQWQPYEQSHRGAVKEVMVLVRPPFLVSAPDRLEIARAEARARGVRYRNIIHPDTLQLPGWPEALRRVSEAGEELRLLSQLPFKMIVADRGFGLLPLNIDEPEGPMLLLRGSAVLDALCELFETLWQRAAPLRFSPSGEMTLGTAADIEPDAMLPLLAAGMKDKKIAEQLGISERTLMRRIDGLYRSLDARSRFQAGWLAAWRAAGQPPPTSSPPLPP</sequence>
<dbReference type="InterPro" id="IPR036388">
    <property type="entry name" value="WH-like_DNA-bd_sf"/>
</dbReference>
<dbReference type="Pfam" id="PF01978">
    <property type="entry name" value="TrmB"/>
    <property type="match status" value="1"/>
</dbReference>
<dbReference type="InterPro" id="IPR036390">
    <property type="entry name" value="WH_DNA-bd_sf"/>
</dbReference>
<organism evidence="2 3">
    <name type="scientific">Ideonella azotifigens</name>
    <dbReference type="NCBI Taxonomy" id="513160"/>
    <lineage>
        <taxon>Bacteria</taxon>
        <taxon>Pseudomonadati</taxon>
        <taxon>Pseudomonadota</taxon>
        <taxon>Betaproteobacteria</taxon>
        <taxon>Burkholderiales</taxon>
        <taxon>Sphaerotilaceae</taxon>
        <taxon>Ideonella</taxon>
    </lineage>
</organism>
<dbReference type="Gene3D" id="1.10.10.10">
    <property type="entry name" value="Winged helix-like DNA-binding domain superfamily/Winged helix DNA-binding domain"/>
    <property type="match status" value="2"/>
</dbReference>
<dbReference type="PANTHER" id="PTHR34293">
    <property type="entry name" value="HTH-TYPE TRANSCRIPTIONAL REGULATOR TRMBL2"/>
    <property type="match status" value="1"/>
</dbReference>
<comment type="caution">
    <text evidence="2">The sequence shown here is derived from an EMBL/GenBank/DDBJ whole genome shotgun (WGS) entry which is preliminary data.</text>
</comment>
<dbReference type="InterPro" id="IPR016032">
    <property type="entry name" value="Sig_transdc_resp-reg_C-effctor"/>
</dbReference>
<reference evidence="3" key="1">
    <citation type="journal article" date="2019" name="Int. J. Syst. Evol. Microbiol.">
        <title>The Global Catalogue of Microorganisms (GCM) 10K type strain sequencing project: providing services to taxonomists for standard genome sequencing and annotation.</title>
        <authorList>
            <consortium name="The Broad Institute Genomics Platform"/>
            <consortium name="The Broad Institute Genome Sequencing Center for Infectious Disease"/>
            <person name="Wu L."/>
            <person name="Ma J."/>
        </authorList>
    </citation>
    <scope>NUCLEOTIDE SEQUENCE [LARGE SCALE GENOMIC DNA]</scope>
    <source>
        <strain evidence="3">JCM 15503</strain>
    </source>
</reference>
<dbReference type="SUPFAM" id="SSF46785">
    <property type="entry name" value="Winged helix' DNA-binding domain"/>
    <property type="match status" value="1"/>
</dbReference>
<dbReference type="InterPro" id="IPR002831">
    <property type="entry name" value="Tscrpt_reg_TrmB_N"/>
</dbReference>
<dbReference type="PANTHER" id="PTHR34293:SF1">
    <property type="entry name" value="HTH-TYPE TRANSCRIPTIONAL REGULATOR TRMBL2"/>
    <property type="match status" value="1"/>
</dbReference>